<dbReference type="InterPro" id="IPR006311">
    <property type="entry name" value="TAT_signal"/>
</dbReference>
<protein>
    <submittedName>
        <fullName evidence="4">Alkaline phosphatase</fullName>
    </submittedName>
</protein>
<gene>
    <name evidence="4" type="ORF">Pfl04_33310</name>
</gene>
<dbReference type="SUPFAM" id="SSF56300">
    <property type="entry name" value="Metallo-dependent phosphatases"/>
    <property type="match status" value="1"/>
</dbReference>
<feature type="domain" description="PhoD-like phosphatase metallophosphatase" evidence="2">
    <location>
        <begin position="183"/>
        <end position="517"/>
    </location>
</feature>
<accession>A0A8J3PMI0</accession>
<dbReference type="PANTHER" id="PTHR43606">
    <property type="entry name" value="PHOSPHATASE, PUTATIVE (AFU_ORTHOLOGUE AFUA_6G08710)-RELATED"/>
    <property type="match status" value="1"/>
</dbReference>
<dbReference type="PROSITE" id="PS51318">
    <property type="entry name" value="TAT"/>
    <property type="match status" value="1"/>
</dbReference>
<organism evidence="4 5">
    <name type="scientific">Planosporangium flavigriseum</name>
    <dbReference type="NCBI Taxonomy" id="373681"/>
    <lineage>
        <taxon>Bacteria</taxon>
        <taxon>Bacillati</taxon>
        <taxon>Actinomycetota</taxon>
        <taxon>Actinomycetes</taxon>
        <taxon>Micromonosporales</taxon>
        <taxon>Micromonosporaceae</taxon>
        <taxon>Planosporangium</taxon>
    </lineage>
</organism>
<dbReference type="InterPro" id="IPR029052">
    <property type="entry name" value="Metallo-depent_PP-like"/>
</dbReference>
<feature type="domain" description="Phospholipase D N-terminal" evidence="3">
    <location>
        <begin position="71"/>
        <end position="169"/>
    </location>
</feature>
<dbReference type="Gene3D" id="3.60.21.70">
    <property type="entry name" value="PhoD-like phosphatase"/>
    <property type="match status" value="1"/>
</dbReference>
<dbReference type="Gene3D" id="2.60.40.380">
    <property type="entry name" value="Purple acid phosphatase-like, N-terminal"/>
    <property type="match status" value="1"/>
</dbReference>
<dbReference type="CDD" id="cd07389">
    <property type="entry name" value="MPP_PhoD"/>
    <property type="match status" value="1"/>
</dbReference>
<evidence type="ECO:0000313" key="5">
    <source>
        <dbReference type="Proteomes" id="UP000653674"/>
    </source>
</evidence>
<dbReference type="InterPro" id="IPR018946">
    <property type="entry name" value="PhoD-like_MPP"/>
</dbReference>
<feature type="region of interest" description="Disordered" evidence="1">
    <location>
        <begin position="1"/>
        <end position="25"/>
    </location>
</feature>
<dbReference type="Pfam" id="PF09423">
    <property type="entry name" value="PhoD"/>
    <property type="match status" value="1"/>
</dbReference>
<dbReference type="AlphaFoldDB" id="A0A8J3PMI0"/>
<dbReference type="RefSeq" id="WP_168079565.1">
    <property type="nucleotide sequence ID" value="NZ_BAAAQJ010000005.1"/>
</dbReference>
<evidence type="ECO:0000259" key="2">
    <source>
        <dbReference type="Pfam" id="PF09423"/>
    </source>
</evidence>
<dbReference type="InterPro" id="IPR038607">
    <property type="entry name" value="PhoD-like_sf"/>
</dbReference>
<reference evidence="4" key="1">
    <citation type="submission" date="2021-01" db="EMBL/GenBank/DDBJ databases">
        <title>Whole genome shotgun sequence of Planosporangium flavigriseum NBRC 105377.</title>
        <authorList>
            <person name="Komaki H."/>
            <person name="Tamura T."/>
        </authorList>
    </citation>
    <scope>NUCLEOTIDE SEQUENCE</scope>
    <source>
        <strain evidence="4">NBRC 105377</strain>
    </source>
</reference>
<evidence type="ECO:0000313" key="4">
    <source>
        <dbReference type="EMBL" id="GIG74927.1"/>
    </source>
</evidence>
<comment type="caution">
    <text evidence="4">The sequence shown here is derived from an EMBL/GenBank/DDBJ whole genome shotgun (WGS) entry which is preliminary data.</text>
</comment>
<dbReference type="PANTHER" id="PTHR43606:SF2">
    <property type="entry name" value="ALKALINE PHOSPHATASE FAMILY PROTEIN (AFU_ORTHOLOGUE AFUA_5G03860)"/>
    <property type="match status" value="1"/>
</dbReference>
<dbReference type="Proteomes" id="UP000653674">
    <property type="component" value="Unassembled WGS sequence"/>
</dbReference>
<proteinExistence type="predicted"/>
<evidence type="ECO:0000256" key="1">
    <source>
        <dbReference type="SAM" id="MobiDB-lite"/>
    </source>
</evidence>
<dbReference type="Pfam" id="PF16655">
    <property type="entry name" value="PhoD_N"/>
    <property type="match status" value="1"/>
</dbReference>
<sequence length="548" mass="60106">MSETDNSGPLRLVAPDQGANAARRRQYSRRTFVGVSLAAGLAVGLGGRGSAAAAATGHTSPSWTGQDPFRLGVASGDPTPDGVVLWTRLAIDPLAEDGAGGMPSQNIDVSWQLARDPQFRHIVRSGVAPAVPEWAHSVHVEVEGLQPGHEYWYRFRVGGHLSPVGRTLTSPAPGNHRDLHAVAVSCSHYEGGYFTAYRHAAEENPDVVFELGDYIYEGAGVAGRFRVHPGSTCVSLAQYRARYALYKNEPETQQLHAAAPWIVTWDDHEVQDNWAGVYDKNGVPSDAFAARRAAAAKAYYENMPLRRASIPNGPDIKLYRRLRWGSLADIHVLDERSFRDRQAGNTNGSTWWFSNRKDEYNSPNRTILGAEQRAWLLDGLRQSRATWQILPQGVFFAKRDITAGPVETLGSDGWDGYGYDRDSIRDTWAARRHNAVVLTGDVHMHFANEIKADFANPDSATVGVELVTTSVTSGDDGSDTVNGGATVLAENPHIKFIQNRRGYVRMKYTRDELRSDFMSMPYVQRPDAPISAAASFVTPAGAPAMHRV</sequence>
<dbReference type="InterPro" id="IPR032093">
    <property type="entry name" value="PhoD_N"/>
</dbReference>
<dbReference type="InterPro" id="IPR052900">
    <property type="entry name" value="Phospholipid_Metab_Enz"/>
</dbReference>
<evidence type="ECO:0000259" key="3">
    <source>
        <dbReference type="Pfam" id="PF16655"/>
    </source>
</evidence>
<name>A0A8J3PMI0_9ACTN</name>
<dbReference type="EMBL" id="BONU01000024">
    <property type="protein sequence ID" value="GIG74927.1"/>
    <property type="molecule type" value="Genomic_DNA"/>
</dbReference>
<keyword evidence="5" id="KW-1185">Reference proteome</keyword>